<dbReference type="AlphaFoldDB" id="A0A841RGA8"/>
<dbReference type="Pfam" id="PF02687">
    <property type="entry name" value="FtsX"/>
    <property type="match status" value="1"/>
</dbReference>
<proteinExistence type="inferred from homology"/>
<dbReference type="RefSeq" id="WP_184748852.1">
    <property type="nucleotide sequence ID" value="NZ_JACHGJ010000014.1"/>
</dbReference>
<reference evidence="10 11" key="1">
    <citation type="submission" date="2020-08" db="EMBL/GenBank/DDBJ databases">
        <title>Genomic Encyclopedia of Type Strains, Phase IV (KMG-IV): sequencing the most valuable type-strain genomes for metagenomic binning, comparative biology and taxonomic classification.</title>
        <authorList>
            <person name="Goeker M."/>
        </authorList>
    </citation>
    <scope>NUCLEOTIDE SEQUENCE [LARGE SCALE GENOMIC DNA]</scope>
    <source>
        <strain evidence="10 11">DSM 2461</strain>
    </source>
</reference>
<dbReference type="InterPro" id="IPR050250">
    <property type="entry name" value="Macrolide_Exporter_MacB"/>
</dbReference>
<keyword evidence="2" id="KW-1003">Cell membrane</keyword>
<dbReference type="GO" id="GO:0022857">
    <property type="term" value="F:transmembrane transporter activity"/>
    <property type="evidence" value="ECO:0007669"/>
    <property type="project" value="TreeGrafter"/>
</dbReference>
<dbReference type="PANTHER" id="PTHR30572">
    <property type="entry name" value="MEMBRANE COMPONENT OF TRANSPORTER-RELATED"/>
    <property type="match status" value="1"/>
</dbReference>
<comment type="caution">
    <text evidence="10">The sequence shown here is derived from an EMBL/GenBank/DDBJ whole genome shotgun (WGS) entry which is preliminary data.</text>
</comment>
<sequence>MFLLKMALLNLARHKRRTLITAFAISFGVVSFIFIDSMLKGADSESVRNLKWYETSSAKILHKEYWENRVQKSLNYNFSGSDEIIARLNGQGINGTERTEFYGEMILNKQDFGEDGNISVQVTAINPLRDEDVFHFRDTLVDGRFLNPGDEGILLGSWLAEDIGAEVGSVVTIVARGRGGFFEAMDLELLGIVNCPNPTVNRRLIMMPLDTADDYLFLEGTVSEIDIKEEDIDSVRAILRDYPDLVVLGFEDLAKDYLSMMEMEKSSSGIILFLIFIIAAVGISNTMLMTMYERFREIGMMRAMGMADGKIRIMFLLEAAGIGFLGALVGILFGIFAVFFLIHVGIDYGFATREFDLVYRVQAIFRGEWNWSTMALSALASSAISTLVAIFPINRGLKLDISSCLKHQ</sequence>
<dbReference type="InterPro" id="IPR003838">
    <property type="entry name" value="ABC3_permease_C"/>
</dbReference>
<dbReference type="EMBL" id="JACHGJ010000014">
    <property type="protein sequence ID" value="MBB6482616.1"/>
    <property type="molecule type" value="Genomic_DNA"/>
</dbReference>
<keyword evidence="3 7" id="KW-0812">Transmembrane</keyword>
<keyword evidence="4 7" id="KW-1133">Transmembrane helix</keyword>
<gene>
    <name evidence="10" type="ORF">HNR50_004317</name>
</gene>
<comment type="subcellular location">
    <subcellularLocation>
        <location evidence="1">Cell membrane</location>
        <topology evidence="1">Multi-pass membrane protein</topology>
    </subcellularLocation>
</comment>
<evidence type="ECO:0000259" key="8">
    <source>
        <dbReference type="Pfam" id="PF02687"/>
    </source>
</evidence>
<dbReference type="InterPro" id="IPR025857">
    <property type="entry name" value="MacB_PCD"/>
</dbReference>
<comment type="similarity">
    <text evidence="6">Belongs to the ABC-4 integral membrane protein family.</text>
</comment>
<evidence type="ECO:0000256" key="5">
    <source>
        <dbReference type="ARBA" id="ARBA00023136"/>
    </source>
</evidence>
<feature type="transmembrane region" description="Helical" evidence="7">
    <location>
        <begin position="313"/>
        <end position="346"/>
    </location>
</feature>
<dbReference type="Proteomes" id="UP000587760">
    <property type="component" value="Unassembled WGS sequence"/>
</dbReference>
<dbReference type="PANTHER" id="PTHR30572:SF4">
    <property type="entry name" value="ABC TRANSPORTER PERMEASE YTRF"/>
    <property type="match status" value="1"/>
</dbReference>
<keyword evidence="11" id="KW-1185">Reference proteome</keyword>
<evidence type="ECO:0000259" key="9">
    <source>
        <dbReference type="Pfam" id="PF12704"/>
    </source>
</evidence>
<evidence type="ECO:0000256" key="6">
    <source>
        <dbReference type="ARBA" id="ARBA00038076"/>
    </source>
</evidence>
<dbReference type="Pfam" id="PF12704">
    <property type="entry name" value="MacB_PCD"/>
    <property type="match status" value="1"/>
</dbReference>
<feature type="transmembrane region" description="Helical" evidence="7">
    <location>
        <begin position="270"/>
        <end position="292"/>
    </location>
</feature>
<evidence type="ECO:0000256" key="1">
    <source>
        <dbReference type="ARBA" id="ARBA00004651"/>
    </source>
</evidence>
<feature type="domain" description="ABC3 transporter permease C-terminal" evidence="8">
    <location>
        <begin position="270"/>
        <end position="400"/>
    </location>
</feature>
<feature type="transmembrane region" description="Helical" evidence="7">
    <location>
        <begin position="20"/>
        <end position="39"/>
    </location>
</feature>
<evidence type="ECO:0000313" key="10">
    <source>
        <dbReference type="EMBL" id="MBB6482616.1"/>
    </source>
</evidence>
<feature type="domain" description="MacB-like periplasmic core" evidence="9">
    <location>
        <begin position="18"/>
        <end position="236"/>
    </location>
</feature>
<keyword evidence="10" id="KW-0449">Lipoprotein</keyword>
<organism evidence="10 11">
    <name type="scientific">Spirochaeta isovalerica</name>
    <dbReference type="NCBI Taxonomy" id="150"/>
    <lineage>
        <taxon>Bacteria</taxon>
        <taxon>Pseudomonadati</taxon>
        <taxon>Spirochaetota</taxon>
        <taxon>Spirochaetia</taxon>
        <taxon>Spirochaetales</taxon>
        <taxon>Spirochaetaceae</taxon>
        <taxon>Spirochaeta</taxon>
    </lineage>
</organism>
<dbReference type="GO" id="GO:0005886">
    <property type="term" value="C:plasma membrane"/>
    <property type="evidence" value="ECO:0007669"/>
    <property type="project" value="UniProtKB-SubCell"/>
</dbReference>
<keyword evidence="5 7" id="KW-0472">Membrane</keyword>
<evidence type="ECO:0000256" key="3">
    <source>
        <dbReference type="ARBA" id="ARBA00022692"/>
    </source>
</evidence>
<evidence type="ECO:0000256" key="4">
    <source>
        <dbReference type="ARBA" id="ARBA00022989"/>
    </source>
</evidence>
<evidence type="ECO:0000256" key="7">
    <source>
        <dbReference type="SAM" id="Phobius"/>
    </source>
</evidence>
<evidence type="ECO:0000313" key="11">
    <source>
        <dbReference type="Proteomes" id="UP000587760"/>
    </source>
</evidence>
<accession>A0A841RGA8</accession>
<evidence type="ECO:0000256" key="2">
    <source>
        <dbReference type="ARBA" id="ARBA00022475"/>
    </source>
</evidence>
<feature type="transmembrane region" description="Helical" evidence="7">
    <location>
        <begin position="374"/>
        <end position="393"/>
    </location>
</feature>
<protein>
    <submittedName>
        <fullName evidence="10">ABC-type lipoprotein release transport system permease subunit</fullName>
    </submittedName>
</protein>
<name>A0A841RGA8_9SPIO</name>